<dbReference type="Gene3D" id="3.40.50.720">
    <property type="entry name" value="NAD(P)-binding Rossmann-like Domain"/>
    <property type="match status" value="2"/>
</dbReference>
<dbReference type="PRINTS" id="PR00081">
    <property type="entry name" value="GDHRDH"/>
</dbReference>
<name>A0A6I9UAH3_SESIN</name>
<protein>
    <submittedName>
        <fullName evidence="5">Uncharacterized protein LOC105174344</fullName>
    </submittedName>
</protein>
<dbReference type="GO" id="GO:0016616">
    <property type="term" value="F:oxidoreductase activity, acting on the CH-OH group of donors, NAD or NADP as acceptor"/>
    <property type="evidence" value="ECO:0007669"/>
    <property type="project" value="InterPro"/>
</dbReference>
<dbReference type="PRINTS" id="PR00080">
    <property type="entry name" value="SDRFAMILY"/>
</dbReference>
<dbReference type="FunFam" id="3.40.50.720:FF:000312">
    <property type="entry name" value="(+)-neomenthol dehydrogenase"/>
    <property type="match status" value="2"/>
</dbReference>
<evidence type="ECO:0000256" key="2">
    <source>
        <dbReference type="ARBA" id="ARBA00022857"/>
    </source>
</evidence>
<dbReference type="GeneID" id="105174344"/>
<dbReference type="InterPro" id="IPR045313">
    <property type="entry name" value="CBR1-like"/>
</dbReference>
<gene>
    <name evidence="5" type="primary">LOC105174344</name>
</gene>
<dbReference type="RefSeq" id="XP_011094727.1">
    <property type="nucleotide sequence ID" value="XM_011096425.2"/>
</dbReference>
<keyword evidence="3" id="KW-0560">Oxidoreductase</keyword>
<evidence type="ECO:0000256" key="1">
    <source>
        <dbReference type="ARBA" id="ARBA00006484"/>
    </source>
</evidence>
<reference evidence="5" key="2">
    <citation type="submission" date="2025-08" db="UniProtKB">
        <authorList>
            <consortium name="RefSeq"/>
        </authorList>
    </citation>
    <scope>IDENTIFICATION</scope>
</reference>
<keyword evidence="4" id="KW-1185">Reference proteome</keyword>
<evidence type="ECO:0000256" key="3">
    <source>
        <dbReference type="ARBA" id="ARBA00023002"/>
    </source>
</evidence>
<dbReference type="OrthoDB" id="1933717at2759"/>
<evidence type="ECO:0000313" key="4">
    <source>
        <dbReference type="Proteomes" id="UP000504604"/>
    </source>
</evidence>
<dbReference type="PANTHER" id="PTHR43490:SF98">
    <property type="entry name" value="OS02G0640600 PROTEIN"/>
    <property type="match status" value="1"/>
</dbReference>
<dbReference type="CDD" id="cd05324">
    <property type="entry name" value="carb_red_PTCR-like_SDR_c"/>
    <property type="match status" value="2"/>
</dbReference>
<reference evidence="4" key="1">
    <citation type="submission" date="2024-10" db="UniProtKB">
        <authorList>
            <consortium name="RefSeq"/>
        </authorList>
    </citation>
    <scope>NUCLEOTIDE SEQUENCE [LARGE SCALE GENOMIC DNA]</scope>
    <source>
        <strain evidence="4">cv. Zhongzhi No. 13</strain>
    </source>
</reference>
<dbReference type="AlphaFoldDB" id="A0A6I9UAH3"/>
<dbReference type="InterPro" id="IPR002347">
    <property type="entry name" value="SDR_fam"/>
</dbReference>
<proteinExistence type="inferred from homology"/>
<dbReference type="SUPFAM" id="SSF51735">
    <property type="entry name" value="NAD(P)-binding Rossmann-fold domains"/>
    <property type="match status" value="2"/>
</dbReference>
<comment type="similarity">
    <text evidence="1">Belongs to the short-chain dehydrogenases/reductases (SDR) family.</text>
</comment>
<dbReference type="PANTHER" id="PTHR43490">
    <property type="entry name" value="(+)-NEOMENTHOL DEHYDROGENASE"/>
    <property type="match status" value="1"/>
</dbReference>
<sequence length="646" mass="70179">MAEPFVVNPATQRYAVVTGANKGIGFEICRQLASEGIMVISTARSEKRGIEAQERLKEEFGLSDNVVFHQLDVLDPATIASLVEFIKAKYGRLDILVNNAGISGIGLDGDILILQETFERDANSLLLGGKPEPIQPKASGTIFETLEDAEQCVETNYYGTKRVTEALIPLLKLSDAPRIVNVSSTLGNLRLLSNEWAKGVLSNQESLTEEKVDEVVQKFLKNFKEGSVQANEWPPHFAAYKVSKAALNAYTRIIARKYPSFCINSVCPGFARTDITYNLGPLSASEAAESPVKLALLPNGGPSGFFFSRNQISSFITEKLSSLTENNETTEKMAEQIGVDAAAQRYAVVTGANKGIGFEICRQLASKGIIVISTARNEKRGIEAQERLKELGLSDHVVFHQLDVLDPASIAALVEFIKTKYGRLDILVNNAGISGIGLDGDIMILQEIIDGDVSSVFAGGKPEPVQLKASGTLRETLQGAEECIQTNYYGAKRVTEALIPLLQLSDSPRIVNVSSALGNLRLLCNEWAKGVLSNQESLTEEKVDEVVQEFLKNFKEGALRANDWPSQIAAYKVSKAALNAYTRIMARKYPSFCINCVCPGFARTDITCNLGPLSASEAAESPVKLALLPDGGPSGFYFNRSEISSF</sequence>
<evidence type="ECO:0000313" key="5">
    <source>
        <dbReference type="RefSeq" id="XP_011094727.1"/>
    </source>
</evidence>
<dbReference type="Pfam" id="PF00106">
    <property type="entry name" value="adh_short"/>
    <property type="match status" value="2"/>
</dbReference>
<dbReference type="Proteomes" id="UP000504604">
    <property type="component" value="Linkage group LG1"/>
</dbReference>
<accession>A0A6I9UAH3</accession>
<dbReference type="InParanoid" id="A0A6I9UAH3"/>
<dbReference type="GO" id="GO:0016020">
    <property type="term" value="C:membrane"/>
    <property type="evidence" value="ECO:0007669"/>
    <property type="project" value="TreeGrafter"/>
</dbReference>
<organism evidence="4 5">
    <name type="scientific">Sesamum indicum</name>
    <name type="common">Oriental sesame</name>
    <name type="synonym">Sesamum orientale</name>
    <dbReference type="NCBI Taxonomy" id="4182"/>
    <lineage>
        <taxon>Eukaryota</taxon>
        <taxon>Viridiplantae</taxon>
        <taxon>Streptophyta</taxon>
        <taxon>Embryophyta</taxon>
        <taxon>Tracheophyta</taxon>
        <taxon>Spermatophyta</taxon>
        <taxon>Magnoliopsida</taxon>
        <taxon>eudicotyledons</taxon>
        <taxon>Gunneridae</taxon>
        <taxon>Pentapetalae</taxon>
        <taxon>asterids</taxon>
        <taxon>lamiids</taxon>
        <taxon>Lamiales</taxon>
        <taxon>Pedaliaceae</taxon>
        <taxon>Sesamum</taxon>
    </lineage>
</organism>
<dbReference type="InterPro" id="IPR036291">
    <property type="entry name" value="NAD(P)-bd_dom_sf"/>
</dbReference>
<dbReference type="KEGG" id="sind:105174344"/>
<keyword evidence="2" id="KW-0521">NADP</keyword>